<keyword evidence="3" id="KW-1185">Reference proteome</keyword>
<dbReference type="Proteomes" id="UP000440713">
    <property type="component" value="Unassembled WGS sequence"/>
</dbReference>
<dbReference type="EMBL" id="VUNE01000001">
    <property type="protein sequence ID" value="MST62101.1"/>
    <property type="molecule type" value="Genomic_DNA"/>
</dbReference>
<keyword evidence="1" id="KW-0472">Membrane</keyword>
<feature type="transmembrane region" description="Helical" evidence="1">
    <location>
        <begin position="111"/>
        <end position="133"/>
    </location>
</feature>
<name>A0A6N7X1Y1_9FIRM</name>
<dbReference type="AlphaFoldDB" id="A0A6N7X1Y1"/>
<proteinExistence type="predicted"/>
<feature type="transmembrane region" description="Helical" evidence="1">
    <location>
        <begin position="242"/>
        <end position="271"/>
    </location>
</feature>
<keyword evidence="1" id="KW-0812">Transmembrane</keyword>
<accession>A0A6N7X1Y1</accession>
<organism evidence="2 3">
    <name type="scientific">Peptostreptococcus porci</name>
    <dbReference type="NCBI Taxonomy" id="2652282"/>
    <lineage>
        <taxon>Bacteria</taxon>
        <taxon>Bacillati</taxon>
        <taxon>Bacillota</taxon>
        <taxon>Clostridia</taxon>
        <taxon>Peptostreptococcales</taxon>
        <taxon>Peptostreptococcaceae</taxon>
        <taxon>Peptostreptococcus</taxon>
    </lineage>
</organism>
<comment type="caution">
    <text evidence="2">The sequence shown here is derived from an EMBL/GenBank/DDBJ whole genome shotgun (WGS) entry which is preliminary data.</text>
</comment>
<keyword evidence="1" id="KW-1133">Transmembrane helix</keyword>
<feature type="transmembrane region" description="Helical" evidence="1">
    <location>
        <begin position="12"/>
        <end position="32"/>
    </location>
</feature>
<feature type="transmembrane region" description="Helical" evidence="1">
    <location>
        <begin position="154"/>
        <end position="177"/>
    </location>
</feature>
<feature type="transmembrane region" description="Helical" evidence="1">
    <location>
        <begin position="214"/>
        <end position="236"/>
    </location>
</feature>
<gene>
    <name evidence="2" type="ORF">FYJ71_03810</name>
</gene>
<protein>
    <submittedName>
        <fullName evidence="2">Uncharacterized protein</fullName>
    </submittedName>
</protein>
<reference evidence="2 3" key="1">
    <citation type="submission" date="2019-08" db="EMBL/GenBank/DDBJ databases">
        <title>In-depth cultivation of the pig gut microbiome towards novel bacterial diversity and tailored functional studies.</title>
        <authorList>
            <person name="Wylensek D."/>
            <person name="Hitch T.C.A."/>
            <person name="Clavel T."/>
        </authorList>
    </citation>
    <scope>NUCLEOTIDE SEQUENCE [LARGE SCALE GENOMIC DNA]</scope>
    <source>
        <strain evidence="2 3">WCA-SAB-591-4A-A</strain>
    </source>
</reference>
<feature type="transmembrane region" description="Helical" evidence="1">
    <location>
        <begin position="183"/>
        <end position="202"/>
    </location>
</feature>
<sequence length="272" mass="31233">MDVQMLNLKNSLVYTVVLILLLFFFGVFFSVIERINSRAINNVFGRTGLIITGVIGTVVHEFSHMLFCVIFGHQIVDFSLFRPIKSKYDGIMGYVNHRCNINNPYQRIGNFFIGIAPIIFGTLSMIISMWILMPSEFEIVKDTFNKNMVYMSNINNIVDSFNIYVNLVFAIISVLNPFKASNIIAYIIVVYIIYSITTHMDLSVEDLKNSRSGFLLFFLLVFLINFVFLNLGNMFMIEYLKIVITTISFLTVSLSFAIFTMVISLVIEFFFS</sequence>
<evidence type="ECO:0000313" key="3">
    <source>
        <dbReference type="Proteomes" id="UP000440713"/>
    </source>
</evidence>
<feature type="transmembrane region" description="Helical" evidence="1">
    <location>
        <begin position="44"/>
        <end position="72"/>
    </location>
</feature>
<evidence type="ECO:0000313" key="2">
    <source>
        <dbReference type="EMBL" id="MST62101.1"/>
    </source>
</evidence>
<evidence type="ECO:0000256" key="1">
    <source>
        <dbReference type="SAM" id="Phobius"/>
    </source>
</evidence>